<dbReference type="GO" id="GO:0046100">
    <property type="term" value="P:hypoxanthine metabolic process"/>
    <property type="evidence" value="ECO:0007669"/>
    <property type="project" value="TreeGrafter"/>
</dbReference>
<keyword evidence="5" id="KW-1185">Reference proteome</keyword>
<dbReference type="Proteomes" id="UP000295367">
    <property type="component" value="Unassembled WGS sequence"/>
</dbReference>
<sequence>MLDANKALDVLNNAELIASSEKVSETLAQIASEITVALSDKHPLVLSVMGGAVVFTGQLLPKLSFPLDFDYIHVTRYGNNTQGGLLDWKVMPRENVAGRVVLVLDDILDEGHTLAAIREKVLSLGASAFYSAVFTDKQIGKQKPIQADFVGMQLPNKYVFGFGMDVQGAWRNLPAIYAMKE</sequence>
<dbReference type="GO" id="GO:0005829">
    <property type="term" value="C:cytosol"/>
    <property type="evidence" value="ECO:0007669"/>
    <property type="project" value="TreeGrafter"/>
</dbReference>
<dbReference type="RefSeq" id="WP_124947870.1">
    <property type="nucleotide sequence ID" value="NZ_BHVT01000073.1"/>
</dbReference>
<reference evidence="4 5" key="1">
    <citation type="submission" date="2019-03" db="EMBL/GenBank/DDBJ databases">
        <title>Genomic Encyclopedia of Type Strains, Phase IV (KMG-IV): sequencing the most valuable type-strain genomes for metagenomic binning, comparative biology and taxonomic classification.</title>
        <authorList>
            <person name="Goeker M."/>
        </authorList>
    </citation>
    <scope>NUCLEOTIDE SEQUENCE [LARGE SCALE GENOMIC DNA]</scope>
    <source>
        <strain evidence="4 5">DSM 100309</strain>
    </source>
</reference>
<dbReference type="GO" id="GO:0000287">
    <property type="term" value="F:magnesium ion binding"/>
    <property type="evidence" value="ECO:0007669"/>
    <property type="project" value="TreeGrafter"/>
</dbReference>
<keyword evidence="4" id="KW-0808">Transferase</keyword>
<dbReference type="OrthoDB" id="9802824at2"/>
<accession>A0A4R3YCH8</accession>
<dbReference type="AlphaFoldDB" id="A0A4R3YCH8"/>
<dbReference type="InterPro" id="IPR029057">
    <property type="entry name" value="PRTase-like"/>
</dbReference>
<keyword evidence="4" id="KW-0328">Glycosyltransferase</keyword>
<comment type="catalytic activity">
    <reaction evidence="1">
        <text>GMP + diphosphate = guanine + 5-phospho-alpha-D-ribose 1-diphosphate</text>
        <dbReference type="Rhea" id="RHEA:25424"/>
        <dbReference type="ChEBI" id="CHEBI:16235"/>
        <dbReference type="ChEBI" id="CHEBI:33019"/>
        <dbReference type="ChEBI" id="CHEBI:58017"/>
        <dbReference type="ChEBI" id="CHEBI:58115"/>
        <dbReference type="EC" id="2.4.2.8"/>
    </reaction>
    <physiologicalReaction direction="right-to-left" evidence="1">
        <dbReference type="Rhea" id="RHEA:25426"/>
    </physiologicalReaction>
</comment>
<dbReference type="GO" id="GO:0032264">
    <property type="term" value="P:IMP salvage"/>
    <property type="evidence" value="ECO:0007669"/>
    <property type="project" value="TreeGrafter"/>
</dbReference>
<dbReference type="InterPro" id="IPR000836">
    <property type="entry name" value="PRTase_dom"/>
</dbReference>
<dbReference type="Gene3D" id="3.40.50.2020">
    <property type="match status" value="1"/>
</dbReference>
<proteinExistence type="predicted"/>
<organism evidence="4 5">
    <name type="scientific">Sulfurirhabdus autotrophica</name>
    <dbReference type="NCBI Taxonomy" id="1706046"/>
    <lineage>
        <taxon>Bacteria</taxon>
        <taxon>Pseudomonadati</taxon>
        <taxon>Pseudomonadota</taxon>
        <taxon>Betaproteobacteria</taxon>
        <taxon>Nitrosomonadales</taxon>
        <taxon>Sulfuricellaceae</taxon>
        <taxon>Sulfurirhabdus</taxon>
    </lineage>
</organism>
<evidence type="ECO:0000256" key="2">
    <source>
        <dbReference type="ARBA" id="ARBA00049402"/>
    </source>
</evidence>
<dbReference type="GO" id="GO:0004422">
    <property type="term" value="F:hypoxanthine phosphoribosyltransferase activity"/>
    <property type="evidence" value="ECO:0007669"/>
    <property type="project" value="TreeGrafter"/>
</dbReference>
<dbReference type="GO" id="GO:0032263">
    <property type="term" value="P:GMP salvage"/>
    <property type="evidence" value="ECO:0007669"/>
    <property type="project" value="TreeGrafter"/>
</dbReference>
<dbReference type="PANTHER" id="PTHR43340">
    <property type="entry name" value="HYPOXANTHINE-GUANINE PHOSPHORIBOSYLTRANSFERASE"/>
    <property type="match status" value="1"/>
</dbReference>
<dbReference type="GO" id="GO:0006178">
    <property type="term" value="P:guanine salvage"/>
    <property type="evidence" value="ECO:0007669"/>
    <property type="project" value="TreeGrafter"/>
</dbReference>
<evidence type="ECO:0000313" key="4">
    <source>
        <dbReference type="EMBL" id="TCV90155.1"/>
    </source>
</evidence>
<dbReference type="InterPro" id="IPR050408">
    <property type="entry name" value="HGPRT"/>
</dbReference>
<feature type="domain" description="Phosphoribosyltransferase" evidence="3">
    <location>
        <begin position="24"/>
        <end position="165"/>
    </location>
</feature>
<dbReference type="CDD" id="cd06223">
    <property type="entry name" value="PRTases_typeI"/>
    <property type="match status" value="1"/>
</dbReference>
<dbReference type="Pfam" id="PF00156">
    <property type="entry name" value="Pribosyltran"/>
    <property type="match status" value="1"/>
</dbReference>
<dbReference type="PANTHER" id="PTHR43340:SF1">
    <property type="entry name" value="HYPOXANTHINE PHOSPHORIBOSYLTRANSFERASE"/>
    <property type="match status" value="1"/>
</dbReference>
<dbReference type="SUPFAM" id="SSF53271">
    <property type="entry name" value="PRTase-like"/>
    <property type="match status" value="1"/>
</dbReference>
<protein>
    <submittedName>
        <fullName evidence="4">Hypoxanthine phosphoribosyltransferase</fullName>
    </submittedName>
</protein>
<dbReference type="NCBIfam" id="NF006605">
    <property type="entry name" value="PRK09162.1"/>
    <property type="match status" value="1"/>
</dbReference>
<evidence type="ECO:0000259" key="3">
    <source>
        <dbReference type="Pfam" id="PF00156"/>
    </source>
</evidence>
<evidence type="ECO:0000256" key="1">
    <source>
        <dbReference type="ARBA" id="ARBA00048811"/>
    </source>
</evidence>
<comment type="caution">
    <text evidence="4">The sequence shown here is derived from an EMBL/GenBank/DDBJ whole genome shotgun (WGS) entry which is preliminary data.</text>
</comment>
<evidence type="ECO:0000313" key="5">
    <source>
        <dbReference type="Proteomes" id="UP000295367"/>
    </source>
</evidence>
<comment type="catalytic activity">
    <reaction evidence="2">
        <text>IMP + diphosphate = hypoxanthine + 5-phospho-alpha-D-ribose 1-diphosphate</text>
        <dbReference type="Rhea" id="RHEA:17973"/>
        <dbReference type="ChEBI" id="CHEBI:17368"/>
        <dbReference type="ChEBI" id="CHEBI:33019"/>
        <dbReference type="ChEBI" id="CHEBI:58017"/>
        <dbReference type="ChEBI" id="CHEBI:58053"/>
        <dbReference type="EC" id="2.4.2.8"/>
    </reaction>
    <physiologicalReaction direction="right-to-left" evidence="2">
        <dbReference type="Rhea" id="RHEA:17975"/>
    </physiologicalReaction>
</comment>
<dbReference type="EMBL" id="SMCO01000001">
    <property type="protein sequence ID" value="TCV90155.1"/>
    <property type="molecule type" value="Genomic_DNA"/>
</dbReference>
<gene>
    <name evidence="4" type="ORF">EDC63_101122</name>
</gene>
<name>A0A4R3YCH8_9PROT</name>